<organism evidence="2 3">
    <name type="scientific">Rhodococcus erythropolis</name>
    <name type="common">Arthrobacter picolinophilus</name>
    <dbReference type="NCBI Taxonomy" id="1833"/>
    <lineage>
        <taxon>Bacteria</taxon>
        <taxon>Bacillati</taxon>
        <taxon>Actinomycetota</taxon>
        <taxon>Actinomycetes</taxon>
        <taxon>Mycobacteriales</taxon>
        <taxon>Nocardiaceae</taxon>
        <taxon>Rhodococcus</taxon>
        <taxon>Rhodococcus erythropolis group</taxon>
    </lineage>
</organism>
<gene>
    <name evidence="2" type="ORF">BS297_30375</name>
</gene>
<proteinExistence type="predicted"/>
<comment type="caution">
    <text evidence="2">The sequence shown here is derived from an EMBL/GenBank/DDBJ whole genome shotgun (WGS) entry which is preliminary data.</text>
</comment>
<keyword evidence="1" id="KW-0472">Membrane</keyword>
<accession>A0A5N5DV31</accession>
<reference evidence="2 3" key="1">
    <citation type="journal article" date="2017" name="Poromechanics V (2013)">
        <title>Genomic Characterization of the Arsenic-Tolerant Actinobacterium, &lt;i&gt;Rhodococcus erythropolis&lt;/i&gt; S43.</title>
        <authorList>
            <person name="Retamal-Morales G."/>
            <person name="Mehnert M."/>
            <person name="Schwabe R."/>
            <person name="Tischler D."/>
            <person name="Schloemann M."/>
            <person name="Levican G.J."/>
        </authorList>
    </citation>
    <scope>NUCLEOTIDE SEQUENCE [LARGE SCALE GENOMIC DNA]</scope>
    <source>
        <strain evidence="2 3">S43</strain>
    </source>
</reference>
<dbReference type="InterPro" id="IPR006311">
    <property type="entry name" value="TAT_signal"/>
</dbReference>
<keyword evidence="1" id="KW-1133">Transmembrane helix</keyword>
<feature type="non-terminal residue" evidence="2">
    <location>
        <position position="65"/>
    </location>
</feature>
<protein>
    <submittedName>
        <fullName evidence="2">Cyclase</fullName>
    </submittedName>
</protein>
<feature type="transmembrane region" description="Helical" evidence="1">
    <location>
        <begin position="26"/>
        <end position="44"/>
    </location>
</feature>
<dbReference type="Proteomes" id="UP000325576">
    <property type="component" value="Unassembled WGS sequence"/>
</dbReference>
<evidence type="ECO:0000256" key="1">
    <source>
        <dbReference type="SAM" id="Phobius"/>
    </source>
</evidence>
<name>A0A5N5DV31_RHOER</name>
<evidence type="ECO:0000313" key="2">
    <source>
        <dbReference type="EMBL" id="KAB2581533.1"/>
    </source>
</evidence>
<evidence type="ECO:0000313" key="3">
    <source>
        <dbReference type="Proteomes" id="UP000325576"/>
    </source>
</evidence>
<dbReference type="AlphaFoldDB" id="A0A5N5DV31"/>
<keyword evidence="1" id="KW-0812">Transmembrane</keyword>
<dbReference type="EMBL" id="MRBO01000834">
    <property type="protein sequence ID" value="KAB2581533.1"/>
    <property type="molecule type" value="Genomic_DNA"/>
</dbReference>
<dbReference type="PROSITE" id="PS51318">
    <property type="entry name" value="TAT"/>
    <property type="match status" value="1"/>
</dbReference>
<sequence length="65" mass="6675">MCSPKVLSEVYESIGREGRKVSRRSMFAALGTTALGATVVAGAVQPTASAAPSGRTIVDLTHVLT</sequence>